<sequence>MSQANVYTSVANAVWYTDKASISTGNTAVTFNVYATALGTVAAEGNIYSNAVSIPASSTQEIYVGVGNRLTVTGANFTAQELGTASSAQAGVIGQGSY</sequence>
<protein>
    <submittedName>
        <fullName evidence="1">Uncharacterized protein</fullName>
    </submittedName>
</protein>
<gene>
    <name evidence="1" type="ORF">UFOVP328_283</name>
</gene>
<evidence type="ECO:0000313" key="1">
    <source>
        <dbReference type="EMBL" id="CAB4138090.1"/>
    </source>
</evidence>
<organism evidence="1">
    <name type="scientific">uncultured Caudovirales phage</name>
    <dbReference type="NCBI Taxonomy" id="2100421"/>
    <lineage>
        <taxon>Viruses</taxon>
        <taxon>Duplodnaviria</taxon>
        <taxon>Heunggongvirae</taxon>
        <taxon>Uroviricota</taxon>
        <taxon>Caudoviricetes</taxon>
        <taxon>Peduoviridae</taxon>
        <taxon>Maltschvirus</taxon>
        <taxon>Maltschvirus maltsch</taxon>
    </lineage>
</organism>
<name>A0A6J5LZ95_9CAUD</name>
<dbReference type="EMBL" id="LR796341">
    <property type="protein sequence ID" value="CAB4138090.1"/>
    <property type="molecule type" value="Genomic_DNA"/>
</dbReference>
<proteinExistence type="predicted"/>
<reference evidence="1" key="1">
    <citation type="submission" date="2020-04" db="EMBL/GenBank/DDBJ databases">
        <authorList>
            <person name="Chiriac C."/>
            <person name="Salcher M."/>
            <person name="Ghai R."/>
            <person name="Kavagutti S V."/>
        </authorList>
    </citation>
    <scope>NUCLEOTIDE SEQUENCE</scope>
</reference>
<accession>A0A6J5LZ95</accession>